<accession>A0A0M4DHJ8</accession>
<organism evidence="1 2">
    <name type="scientific">Desulfuromonas soudanensis</name>
    <dbReference type="NCBI Taxonomy" id="1603606"/>
    <lineage>
        <taxon>Bacteria</taxon>
        <taxon>Pseudomonadati</taxon>
        <taxon>Thermodesulfobacteriota</taxon>
        <taxon>Desulfuromonadia</taxon>
        <taxon>Desulfuromonadales</taxon>
        <taxon>Desulfuromonadaceae</taxon>
        <taxon>Desulfuromonas</taxon>
    </lineage>
</organism>
<gene>
    <name evidence="1" type="ORF">DSOUD_1772</name>
</gene>
<dbReference type="OrthoDB" id="5396759at2"/>
<keyword evidence="2" id="KW-1185">Reference proteome</keyword>
<proteinExistence type="predicted"/>
<dbReference type="RefSeq" id="WP_053550640.1">
    <property type="nucleotide sequence ID" value="NZ_CP010802.1"/>
</dbReference>
<dbReference type="STRING" id="1603606.DSOUD_1772"/>
<protein>
    <submittedName>
        <fullName evidence="1">Uncharacterized protein</fullName>
    </submittedName>
</protein>
<name>A0A0M4DHJ8_9BACT</name>
<reference evidence="1 2" key="1">
    <citation type="submission" date="2015-07" db="EMBL/GenBank/DDBJ databases">
        <title>Isolation and Genomic Characterization of a Novel Halophilic Metal-Reducing Deltaproteobacterium from the Deep Subsurface.</title>
        <authorList>
            <person name="Badalamenti J.P."/>
            <person name="Summers Z.M."/>
            <person name="Gralnick J.A."/>
            <person name="Bond D.R."/>
        </authorList>
    </citation>
    <scope>NUCLEOTIDE SEQUENCE [LARGE SCALE GENOMIC DNA]</scope>
    <source>
        <strain evidence="1 2">WTL</strain>
    </source>
</reference>
<dbReference type="KEGG" id="des:DSOUD_1772"/>
<dbReference type="EMBL" id="CP010802">
    <property type="protein sequence ID" value="ALC16550.1"/>
    <property type="molecule type" value="Genomic_DNA"/>
</dbReference>
<dbReference type="AlphaFoldDB" id="A0A0M4DHJ8"/>
<evidence type="ECO:0000313" key="2">
    <source>
        <dbReference type="Proteomes" id="UP000057158"/>
    </source>
</evidence>
<evidence type="ECO:0000313" key="1">
    <source>
        <dbReference type="EMBL" id="ALC16550.1"/>
    </source>
</evidence>
<sequence>MKKKEITVIFYGRRYPRQDWTFHWDQEAVDELLVETAREFLPLGIVIEAVREEGIVLDINGYGDLLNTVRIRSSGDGIANLCLGHILGSSPNRNLIEDIRRGVSRVAFAPETIEPEGSDKIVCHNCGCGC</sequence>
<dbReference type="PATRIC" id="fig|1603606.3.peg.1927"/>
<dbReference type="Proteomes" id="UP000057158">
    <property type="component" value="Chromosome"/>
</dbReference>